<dbReference type="Gene3D" id="1.10.1740.10">
    <property type="match status" value="1"/>
</dbReference>
<dbReference type="Gene3D" id="1.10.10.10">
    <property type="entry name" value="Winged helix-like DNA-binding domain superfamily/Winged helix DNA-binding domain"/>
    <property type="match status" value="1"/>
</dbReference>
<dbReference type="InterPro" id="IPR039425">
    <property type="entry name" value="RNA_pol_sigma-70-like"/>
</dbReference>
<dbReference type="OrthoDB" id="192021at2"/>
<sequence>MIAPLDPAIVAWVSANVIPYEAELRQRLRRLCGSDAEVDDLVQDVYFRILKMESVQHVLEPKAFLMQVAKNILVDRFRREAIVHIEAVASLEALDVADPGPSPERVAMARAELKWVLGLVANLPERCRRVFSARKIDGLSQQETAQRLAISENVVEKEMMRGLKLVAEMVARVGVEGGAAAGQAELARRAPRKHNV</sequence>
<dbReference type="GO" id="GO:0006352">
    <property type="term" value="P:DNA-templated transcription initiation"/>
    <property type="evidence" value="ECO:0007669"/>
    <property type="project" value="InterPro"/>
</dbReference>
<reference evidence="7" key="3">
    <citation type="submission" date="2022-12" db="EMBL/GenBank/DDBJ databases">
        <authorList>
            <person name="Sun Q."/>
            <person name="Kim S."/>
        </authorList>
    </citation>
    <scope>NUCLEOTIDE SEQUENCE</scope>
    <source>
        <strain evidence="7">KCTC 12343</strain>
    </source>
</reference>
<name>A0A411WXK3_9BURK</name>
<evidence type="ECO:0000256" key="4">
    <source>
        <dbReference type="ARBA" id="ARBA00023163"/>
    </source>
</evidence>
<dbReference type="Pfam" id="PF08281">
    <property type="entry name" value="Sigma70_r4_2"/>
    <property type="match status" value="1"/>
</dbReference>
<dbReference type="GO" id="GO:0003677">
    <property type="term" value="F:DNA binding"/>
    <property type="evidence" value="ECO:0007669"/>
    <property type="project" value="InterPro"/>
</dbReference>
<evidence type="ECO:0000259" key="6">
    <source>
        <dbReference type="Pfam" id="PF08281"/>
    </source>
</evidence>
<dbReference type="SUPFAM" id="SSF88946">
    <property type="entry name" value="Sigma2 domain of RNA polymerase sigma factors"/>
    <property type="match status" value="1"/>
</dbReference>
<dbReference type="RefSeq" id="WP_131145548.1">
    <property type="nucleotide sequence ID" value="NZ_BMWV01000003.1"/>
</dbReference>
<dbReference type="InterPro" id="IPR007627">
    <property type="entry name" value="RNA_pol_sigma70_r2"/>
</dbReference>
<dbReference type="EMBL" id="CP036401">
    <property type="protein sequence ID" value="QBI01426.1"/>
    <property type="molecule type" value="Genomic_DNA"/>
</dbReference>
<keyword evidence="4" id="KW-0804">Transcription</keyword>
<keyword evidence="2" id="KW-0805">Transcription regulation</keyword>
<accession>A0A411WXK3</accession>
<proteinExistence type="inferred from homology"/>
<dbReference type="InterPro" id="IPR013324">
    <property type="entry name" value="RNA_pol_sigma_r3/r4-like"/>
</dbReference>
<dbReference type="SUPFAM" id="SSF88659">
    <property type="entry name" value="Sigma3 and sigma4 domains of RNA polymerase sigma factors"/>
    <property type="match status" value="1"/>
</dbReference>
<gene>
    <name evidence="8" type="ORF">EYF70_11605</name>
    <name evidence="7" type="ORF">GCM10007387_17500</name>
</gene>
<evidence type="ECO:0000259" key="5">
    <source>
        <dbReference type="Pfam" id="PF04542"/>
    </source>
</evidence>
<evidence type="ECO:0000256" key="3">
    <source>
        <dbReference type="ARBA" id="ARBA00023082"/>
    </source>
</evidence>
<feature type="domain" description="RNA polymerase sigma-70 region 2" evidence="5">
    <location>
        <begin position="20"/>
        <end position="80"/>
    </location>
</feature>
<dbReference type="EMBL" id="BMWV01000003">
    <property type="protein sequence ID" value="GGY35759.1"/>
    <property type="molecule type" value="Genomic_DNA"/>
</dbReference>
<keyword evidence="9" id="KW-1185">Reference proteome</keyword>
<protein>
    <submittedName>
        <fullName evidence="8">RNA polymerase sigma factor</fullName>
    </submittedName>
</protein>
<dbReference type="InterPro" id="IPR013325">
    <property type="entry name" value="RNA_pol_sigma_r2"/>
</dbReference>
<dbReference type="Proteomes" id="UP000628442">
    <property type="component" value="Unassembled WGS sequence"/>
</dbReference>
<dbReference type="InterPro" id="IPR014284">
    <property type="entry name" value="RNA_pol_sigma-70_dom"/>
</dbReference>
<dbReference type="Proteomes" id="UP000292307">
    <property type="component" value="Chromosome"/>
</dbReference>
<organism evidence="7 10">
    <name type="scientific">Pseudoduganella albidiflava</name>
    <dbReference type="NCBI Taxonomy" id="321983"/>
    <lineage>
        <taxon>Bacteria</taxon>
        <taxon>Pseudomonadati</taxon>
        <taxon>Pseudomonadota</taxon>
        <taxon>Betaproteobacteria</taxon>
        <taxon>Burkholderiales</taxon>
        <taxon>Oxalobacteraceae</taxon>
        <taxon>Telluria group</taxon>
        <taxon>Pseudoduganella</taxon>
    </lineage>
</organism>
<evidence type="ECO:0000313" key="10">
    <source>
        <dbReference type="Proteomes" id="UP000628442"/>
    </source>
</evidence>
<reference evidence="7" key="1">
    <citation type="journal article" date="2014" name="Int. J. Syst. Evol. Microbiol.">
        <title>Complete genome sequence of Corynebacterium casei LMG S-19264T (=DSM 44701T), isolated from a smear-ripened cheese.</title>
        <authorList>
            <consortium name="US DOE Joint Genome Institute (JGI-PGF)"/>
            <person name="Walter F."/>
            <person name="Albersmeier A."/>
            <person name="Kalinowski J."/>
            <person name="Ruckert C."/>
        </authorList>
    </citation>
    <scope>NUCLEOTIDE SEQUENCE</scope>
    <source>
        <strain evidence="7">KCTC 12343</strain>
    </source>
</reference>
<dbReference type="InterPro" id="IPR013249">
    <property type="entry name" value="RNA_pol_sigma70_r4_t2"/>
</dbReference>
<dbReference type="InterPro" id="IPR036388">
    <property type="entry name" value="WH-like_DNA-bd_sf"/>
</dbReference>
<evidence type="ECO:0000256" key="2">
    <source>
        <dbReference type="ARBA" id="ARBA00023015"/>
    </source>
</evidence>
<evidence type="ECO:0000313" key="7">
    <source>
        <dbReference type="EMBL" id="GGY35759.1"/>
    </source>
</evidence>
<dbReference type="Pfam" id="PF04542">
    <property type="entry name" value="Sigma70_r2"/>
    <property type="match status" value="1"/>
</dbReference>
<comment type="similarity">
    <text evidence="1">Belongs to the sigma-70 factor family. ECF subfamily.</text>
</comment>
<dbReference type="AlphaFoldDB" id="A0A411WXK3"/>
<dbReference type="PANTHER" id="PTHR43133">
    <property type="entry name" value="RNA POLYMERASE ECF-TYPE SIGMA FACTO"/>
    <property type="match status" value="1"/>
</dbReference>
<evidence type="ECO:0000313" key="8">
    <source>
        <dbReference type="EMBL" id="QBI01426.1"/>
    </source>
</evidence>
<dbReference type="NCBIfam" id="TIGR02937">
    <property type="entry name" value="sigma70-ECF"/>
    <property type="match status" value="1"/>
</dbReference>
<evidence type="ECO:0000256" key="1">
    <source>
        <dbReference type="ARBA" id="ARBA00010641"/>
    </source>
</evidence>
<keyword evidence="3" id="KW-0731">Sigma factor</keyword>
<feature type="domain" description="RNA polymerase sigma factor 70 region 4 type 2" evidence="6">
    <location>
        <begin position="115"/>
        <end position="164"/>
    </location>
</feature>
<reference evidence="8 9" key="2">
    <citation type="submission" date="2019-02" db="EMBL/GenBank/DDBJ databases">
        <title>Draft Genome Sequences of Six Type Strains of the Genus Massilia.</title>
        <authorList>
            <person name="Miess H."/>
            <person name="Frediansyhah A."/>
            <person name="Gross H."/>
        </authorList>
    </citation>
    <scope>NUCLEOTIDE SEQUENCE [LARGE SCALE GENOMIC DNA]</scope>
    <source>
        <strain evidence="8 9">DSM 17472</strain>
    </source>
</reference>
<dbReference type="GO" id="GO:0016987">
    <property type="term" value="F:sigma factor activity"/>
    <property type="evidence" value="ECO:0007669"/>
    <property type="project" value="UniProtKB-KW"/>
</dbReference>
<evidence type="ECO:0000313" key="9">
    <source>
        <dbReference type="Proteomes" id="UP000292307"/>
    </source>
</evidence>
<dbReference type="PANTHER" id="PTHR43133:SF63">
    <property type="entry name" value="RNA POLYMERASE SIGMA FACTOR FECI-RELATED"/>
    <property type="match status" value="1"/>
</dbReference>